<reference evidence="4 5" key="1">
    <citation type="journal article" date="2020" name="Cell Host Microbe">
        <title>Functional and Genomic Variation between Human-Derived Isolates of Lachnospiraceae Reveals Inter- and Intra-Species Diversity.</title>
        <authorList>
            <person name="Sorbara M.T."/>
            <person name="Littmann E.R."/>
            <person name="Fontana E."/>
            <person name="Moody T.U."/>
            <person name="Kohout C.E."/>
            <person name="Gjonbalaj M."/>
            <person name="Eaton V."/>
            <person name="Seok R."/>
            <person name="Leiner I.M."/>
            <person name="Pamer E.G."/>
        </authorList>
    </citation>
    <scope>NUCLEOTIDE SEQUENCE [LARGE SCALE GENOMIC DNA]</scope>
    <source>
        <strain evidence="3 4">MSK.17.11</strain>
        <strain evidence="2 5">MSK.17.38</strain>
    </source>
</reference>
<accession>A0A850HN15</accession>
<organism evidence="3 4">
    <name type="scientific">Dorea phocaeensis</name>
    <dbReference type="NCBI Taxonomy" id="2040291"/>
    <lineage>
        <taxon>Bacteria</taxon>
        <taxon>Bacillati</taxon>
        <taxon>Bacillota</taxon>
        <taxon>Clostridia</taxon>
        <taxon>Lachnospirales</taxon>
        <taxon>Lachnospiraceae</taxon>
        <taxon>Dorea</taxon>
    </lineage>
</organism>
<reference evidence="3" key="2">
    <citation type="submission" date="2020-02" db="EMBL/GenBank/DDBJ databases">
        <authorList>
            <person name="Littmann E."/>
            <person name="Sorbara M."/>
        </authorList>
    </citation>
    <scope>NUCLEOTIDE SEQUENCE</scope>
    <source>
        <strain evidence="3">MSK.17.11</strain>
        <strain evidence="2">MSK.17.38</strain>
    </source>
</reference>
<evidence type="ECO:0000313" key="2">
    <source>
        <dbReference type="EMBL" id="NSK15279.1"/>
    </source>
</evidence>
<protein>
    <submittedName>
        <fullName evidence="3">Uncharacterized protein</fullName>
    </submittedName>
</protein>
<dbReference type="EMBL" id="JAAIUO010000007">
    <property type="protein sequence ID" value="NSK15279.1"/>
    <property type="molecule type" value="Genomic_DNA"/>
</dbReference>
<name>A0A850HN15_9FIRM</name>
<evidence type="ECO:0000313" key="3">
    <source>
        <dbReference type="EMBL" id="NVH59052.1"/>
    </source>
</evidence>
<evidence type="ECO:0000313" key="4">
    <source>
        <dbReference type="Proteomes" id="UP000528555"/>
    </source>
</evidence>
<dbReference type="RefSeq" id="WP_173814999.1">
    <property type="nucleotide sequence ID" value="NZ_JAAITX010000007.1"/>
</dbReference>
<comment type="caution">
    <text evidence="3">The sequence shown here is derived from an EMBL/GenBank/DDBJ whole genome shotgun (WGS) entry which is preliminary data.</text>
</comment>
<dbReference type="Proteomes" id="UP000701680">
    <property type="component" value="Unassembled WGS sequence"/>
</dbReference>
<keyword evidence="4" id="KW-1185">Reference proteome</keyword>
<dbReference type="EMBL" id="JAAITX010000007">
    <property type="protein sequence ID" value="NVH59052.1"/>
    <property type="molecule type" value="Genomic_DNA"/>
</dbReference>
<dbReference type="AlphaFoldDB" id="A0A850HN15"/>
<dbReference type="Proteomes" id="UP000528555">
    <property type="component" value="Unassembled WGS sequence"/>
</dbReference>
<evidence type="ECO:0000256" key="1">
    <source>
        <dbReference type="SAM" id="Coils"/>
    </source>
</evidence>
<gene>
    <name evidence="3" type="ORF">G5A66_10470</name>
    <name evidence="2" type="ORF">G5A75_10495</name>
</gene>
<sequence length="84" mass="10273">MKNFWRMRDFSVFSVHYAYVDHGSYLADQLFVQNRVRVRFKGEMRREDSHYCIIFCKVLKRDAKRFEEDLARLKDKNTGEIEEC</sequence>
<feature type="coiled-coil region" evidence="1">
    <location>
        <begin position="56"/>
        <end position="83"/>
    </location>
</feature>
<proteinExistence type="predicted"/>
<evidence type="ECO:0000313" key="5">
    <source>
        <dbReference type="Proteomes" id="UP000701680"/>
    </source>
</evidence>
<keyword evidence="1" id="KW-0175">Coiled coil</keyword>